<sequence>MSFGIPPVGGDQAKWSRIVRGVWQGFWLRVPVRYHWGLATLAFLPSTAFADPAATLPVGAPVLEVPVRCRIGADCFVQNYVDADPGPGMRDFACGRLTYDGHKGTDFRLTDLEAMRRGVAVVAAAAGTVARVRDGMEDVSIRQSGGAPAGREAGNAVVVDHGNGWETQYSHLKRGSIAVSLGDRVEAGTPLAQVGLSGRTEFPHVDFGIRHDGRTLDPYTGKETGTGEAPACPTDQGAAPVPPGTLWSAEARRTLAYRPSALLGAGLAPEAPRAEVARDGGYGGSHDGRSLPADTPVLGVWAELMGGRQGDRVTLEVSGPDGRRLFRNEGAVPRPLAVLFFGSEVKKSASGPWTSGAYRVTVTVRHGDETMLREERRVELR</sequence>
<dbReference type="CDD" id="cd12797">
    <property type="entry name" value="M23_peptidase"/>
    <property type="match status" value="1"/>
</dbReference>
<reference evidence="4" key="1">
    <citation type="submission" date="2021-01" db="EMBL/GenBank/DDBJ databases">
        <title>Genome public.</title>
        <authorList>
            <person name="Liu C."/>
            <person name="Sun Q."/>
        </authorList>
    </citation>
    <scope>NUCLEOTIDE SEQUENCE [LARGE SCALE GENOMIC DNA]</scope>
    <source>
        <strain evidence="4">YIM B02556</strain>
    </source>
</reference>
<feature type="domain" description="M23ase beta-sheet core" evidence="2">
    <location>
        <begin position="102"/>
        <end position="218"/>
    </location>
</feature>
<gene>
    <name evidence="3" type="ORF">JHL17_25760</name>
</gene>
<protein>
    <submittedName>
        <fullName evidence="3">M23 family metallopeptidase</fullName>
    </submittedName>
</protein>
<dbReference type="PANTHER" id="PTHR21666:SF289">
    <property type="entry name" value="L-ALA--D-GLU ENDOPEPTIDASE"/>
    <property type="match status" value="1"/>
</dbReference>
<proteinExistence type="predicted"/>
<dbReference type="Proteomes" id="UP000652760">
    <property type="component" value="Unassembled WGS sequence"/>
</dbReference>
<dbReference type="EMBL" id="JAENHM010000069">
    <property type="protein sequence ID" value="MBK1840816.1"/>
    <property type="molecule type" value="Genomic_DNA"/>
</dbReference>
<evidence type="ECO:0000256" key="1">
    <source>
        <dbReference type="ARBA" id="ARBA00022729"/>
    </source>
</evidence>
<dbReference type="InterPro" id="IPR011055">
    <property type="entry name" value="Dup_hybrid_motif"/>
</dbReference>
<name>A0ABS1FBK3_9PROT</name>
<evidence type="ECO:0000259" key="2">
    <source>
        <dbReference type="Pfam" id="PF01551"/>
    </source>
</evidence>
<organism evidence="3 4">
    <name type="scientific">Azospirillum endophyticum</name>
    <dbReference type="NCBI Taxonomy" id="2800326"/>
    <lineage>
        <taxon>Bacteria</taxon>
        <taxon>Pseudomonadati</taxon>
        <taxon>Pseudomonadota</taxon>
        <taxon>Alphaproteobacteria</taxon>
        <taxon>Rhodospirillales</taxon>
        <taxon>Azospirillaceae</taxon>
        <taxon>Azospirillum</taxon>
    </lineage>
</organism>
<dbReference type="Gene3D" id="2.70.70.10">
    <property type="entry name" value="Glucose Permease (Domain IIA)"/>
    <property type="match status" value="1"/>
</dbReference>
<keyword evidence="4" id="KW-1185">Reference proteome</keyword>
<dbReference type="SUPFAM" id="SSF51261">
    <property type="entry name" value="Duplicated hybrid motif"/>
    <property type="match status" value="1"/>
</dbReference>
<evidence type="ECO:0000313" key="4">
    <source>
        <dbReference type="Proteomes" id="UP000652760"/>
    </source>
</evidence>
<dbReference type="InterPro" id="IPR016047">
    <property type="entry name" value="M23ase_b-sheet_dom"/>
</dbReference>
<comment type="caution">
    <text evidence="3">The sequence shown here is derived from an EMBL/GenBank/DDBJ whole genome shotgun (WGS) entry which is preliminary data.</text>
</comment>
<keyword evidence="1" id="KW-0732">Signal</keyword>
<dbReference type="InterPro" id="IPR050570">
    <property type="entry name" value="Cell_wall_metabolism_enzyme"/>
</dbReference>
<evidence type="ECO:0000313" key="3">
    <source>
        <dbReference type="EMBL" id="MBK1840816.1"/>
    </source>
</evidence>
<dbReference type="Pfam" id="PF01551">
    <property type="entry name" value="Peptidase_M23"/>
    <property type="match status" value="1"/>
</dbReference>
<dbReference type="PANTHER" id="PTHR21666">
    <property type="entry name" value="PEPTIDASE-RELATED"/>
    <property type="match status" value="1"/>
</dbReference>
<accession>A0ABS1FBK3</accession>